<dbReference type="InterPro" id="IPR051311">
    <property type="entry name" value="DedA_domain"/>
</dbReference>
<proteinExistence type="inferred from homology"/>
<evidence type="ECO:0000256" key="6">
    <source>
        <dbReference type="ARBA" id="ARBA00023136"/>
    </source>
</evidence>
<accession>A0A9D0YXE9</accession>
<evidence type="ECO:0000256" key="3">
    <source>
        <dbReference type="ARBA" id="ARBA00022475"/>
    </source>
</evidence>
<dbReference type="Proteomes" id="UP000886819">
    <property type="component" value="Unassembled WGS sequence"/>
</dbReference>
<evidence type="ECO:0000256" key="7">
    <source>
        <dbReference type="SAM" id="Phobius"/>
    </source>
</evidence>
<comment type="subcellular location">
    <subcellularLocation>
        <location evidence="1">Cell membrane</location>
        <topology evidence="1">Multi-pass membrane protein</topology>
    </subcellularLocation>
</comment>
<comment type="similarity">
    <text evidence="2">Belongs to the DedA family.</text>
</comment>
<dbReference type="PANTHER" id="PTHR42709">
    <property type="entry name" value="ALKALINE PHOSPHATASE LIKE PROTEIN"/>
    <property type="match status" value="1"/>
</dbReference>
<dbReference type="GO" id="GO:0005886">
    <property type="term" value="C:plasma membrane"/>
    <property type="evidence" value="ECO:0007669"/>
    <property type="project" value="UniProtKB-SubCell"/>
</dbReference>
<name>A0A9D0YXE9_9FIRM</name>
<gene>
    <name evidence="8" type="ORF">IAA66_09085</name>
</gene>
<organism evidence="8 9">
    <name type="scientific">Candidatus Avichristensenella intestinipullorum</name>
    <dbReference type="NCBI Taxonomy" id="2840693"/>
    <lineage>
        <taxon>Bacteria</taxon>
        <taxon>Bacillati</taxon>
        <taxon>Bacillota</taxon>
        <taxon>Clostridia</taxon>
        <taxon>Candidatus Avichristensenella</taxon>
    </lineage>
</organism>
<dbReference type="AlphaFoldDB" id="A0A9D0YXE9"/>
<evidence type="ECO:0000256" key="2">
    <source>
        <dbReference type="ARBA" id="ARBA00010792"/>
    </source>
</evidence>
<dbReference type="EMBL" id="DVFI01000122">
    <property type="protein sequence ID" value="HIQ63717.1"/>
    <property type="molecule type" value="Genomic_DNA"/>
</dbReference>
<feature type="transmembrane region" description="Helical" evidence="7">
    <location>
        <begin position="18"/>
        <end position="37"/>
    </location>
</feature>
<keyword evidence="3" id="KW-1003">Cell membrane</keyword>
<reference evidence="8" key="1">
    <citation type="submission" date="2020-10" db="EMBL/GenBank/DDBJ databases">
        <authorList>
            <person name="Gilroy R."/>
        </authorList>
    </citation>
    <scope>NUCLEOTIDE SEQUENCE</scope>
    <source>
        <strain evidence="8">ChiHile30-977</strain>
    </source>
</reference>
<evidence type="ECO:0000256" key="5">
    <source>
        <dbReference type="ARBA" id="ARBA00022989"/>
    </source>
</evidence>
<sequence length="218" mass="24016">MQAFVENLLLHIDDLSPLLVYGFFFLSGFLQIVFPPYPGDSVLVFGGCLGGAGGTAWAALLGYLTATIATSLALFELGYRLNRRIFSVPFIARIMPLEKRGEVENKYKKFGVGLLAVCKFIPGVNTLVVLLGGVLHYPRALGMGAITVSSVLHNLVFFYVGHILGRNLEAIDRFLKDYTLGVLLVIGLCAAGALAYWIIQRRKRRNQHDSTYSGRSRM</sequence>
<keyword evidence="6 7" id="KW-0472">Membrane</keyword>
<evidence type="ECO:0000256" key="4">
    <source>
        <dbReference type="ARBA" id="ARBA00022692"/>
    </source>
</evidence>
<dbReference type="PANTHER" id="PTHR42709:SF6">
    <property type="entry name" value="UNDECAPRENYL PHOSPHATE TRANSPORTER A"/>
    <property type="match status" value="1"/>
</dbReference>
<keyword evidence="4 7" id="KW-0812">Transmembrane</keyword>
<keyword evidence="5 7" id="KW-1133">Transmembrane helix</keyword>
<feature type="transmembrane region" description="Helical" evidence="7">
    <location>
        <begin position="110"/>
        <end position="134"/>
    </location>
</feature>
<feature type="transmembrane region" description="Helical" evidence="7">
    <location>
        <begin position="180"/>
        <end position="199"/>
    </location>
</feature>
<feature type="transmembrane region" description="Helical" evidence="7">
    <location>
        <begin position="140"/>
        <end position="160"/>
    </location>
</feature>
<protein>
    <submittedName>
        <fullName evidence="8">VTT domain-containing protein</fullName>
    </submittedName>
</protein>
<evidence type="ECO:0000313" key="9">
    <source>
        <dbReference type="Proteomes" id="UP000886819"/>
    </source>
</evidence>
<reference evidence="8" key="2">
    <citation type="journal article" date="2021" name="PeerJ">
        <title>Extensive microbial diversity within the chicken gut microbiome revealed by metagenomics and culture.</title>
        <authorList>
            <person name="Gilroy R."/>
            <person name="Ravi A."/>
            <person name="Getino M."/>
            <person name="Pursley I."/>
            <person name="Horton D.L."/>
            <person name="Alikhan N.F."/>
            <person name="Baker D."/>
            <person name="Gharbi K."/>
            <person name="Hall N."/>
            <person name="Watson M."/>
            <person name="Adriaenssens E.M."/>
            <person name="Foster-Nyarko E."/>
            <person name="Jarju S."/>
            <person name="Secka A."/>
            <person name="Antonio M."/>
            <person name="Oren A."/>
            <person name="Chaudhuri R.R."/>
            <person name="La Ragione R."/>
            <person name="Hildebrand F."/>
            <person name="Pallen M.J."/>
        </authorList>
    </citation>
    <scope>NUCLEOTIDE SEQUENCE</scope>
    <source>
        <strain evidence="8">ChiHile30-977</strain>
    </source>
</reference>
<comment type="caution">
    <text evidence="8">The sequence shown here is derived from an EMBL/GenBank/DDBJ whole genome shotgun (WGS) entry which is preliminary data.</text>
</comment>
<evidence type="ECO:0000313" key="8">
    <source>
        <dbReference type="EMBL" id="HIQ63717.1"/>
    </source>
</evidence>
<evidence type="ECO:0000256" key="1">
    <source>
        <dbReference type="ARBA" id="ARBA00004651"/>
    </source>
</evidence>